<feature type="region of interest" description="Disordered" evidence="1">
    <location>
        <begin position="138"/>
        <end position="159"/>
    </location>
</feature>
<dbReference type="EMBL" id="JBJQOH010000007">
    <property type="protein sequence ID" value="KAL3681736.1"/>
    <property type="molecule type" value="Genomic_DNA"/>
</dbReference>
<organism evidence="2 3">
    <name type="scientific">Riccia sorocarpa</name>
    <dbReference type="NCBI Taxonomy" id="122646"/>
    <lineage>
        <taxon>Eukaryota</taxon>
        <taxon>Viridiplantae</taxon>
        <taxon>Streptophyta</taxon>
        <taxon>Embryophyta</taxon>
        <taxon>Marchantiophyta</taxon>
        <taxon>Marchantiopsida</taxon>
        <taxon>Marchantiidae</taxon>
        <taxon>Marchantiales</taxon>
        <taxon>Ricciaceae</taxon>
        <taxon>Riccia</taxon>
    </lineage>
</organism>
<evidence type="ECO:0000256" key="1">
    <source>
        <dbReference type="SAM" id="MobiDB-lite"/>
    </source>
</evidence>
<gene>
    <name evidence="2" type="ORF">R1sor_024692</name>
</gene>
<comment type="caution">
    <text evidence="2">The sequence shown here is derived from an EMBL/GenBank/DDBJ whole genome shotgun (WGS) entry which is preliminary data.</text>
</comment>
<feature type="compositionally biased region" description="Acidic residues" evidence="1">
    <location>
        <begin position="146"/>
        <end position="159"/>
    </location>
</feature>
<dbReference type="Proteomes" id="UP001633002">
    <property type="component" value="Unassembled WGS sequence"/>
</dbReference>
<reference evidence="2 3" key="1">
    <citation type="submission" date="2024-09" db="EMBL/GenBank/DDBJ databases">
        <title>Chromosome-scale assembly of Riccia sorocarpa.</title>
        <authorList>
            <person name="Paukszto L."/>
        </authorList>
    </citation>
    <scope>NUCLEOTIDE SEQUENCE [LARGE SCALE GENOMIC DNA]</scope>
    <source>
        <strain evidence="2">LP-2024</strain>
        <tissue evidence="2">Aerial parts of the thallus</tissue>
    </source>
</reference>
<proteinExistence type="predicted"/>
<feature type="region of interest" description="Disordered" evidence="1">
    <location>
        <begin position="1"/>
        <end position="45"/>
    </location>
</feature>
<sequence>MGDWQKKTRGENDSMLARATSSLGSWRDRSSPASVPSPPDLQNSARRIDLFNSRNLDMIDPNRLNMRSNLAFEASPRENPHTSPQLQAAWGSLGAHHNSTRPINPYLNGHRCAVARGSSENLDLPGVEGTILSLVPGSDSEHDLDWSEQSEDLDADDNNSDWEEFQEEIFFEDLPRLGIVQPDECFATDPLPWQLADEY</sequence>
<evidence type="ECO:0000313" key="3">
    <source>
        <dbReference type="Proteomes" id="UP001633002"/>
    </source>
</evidence>
<feature type="compositionally biased region" description="Basic and acidic residues" evidence="1">
    <location>
        <begin position="1"/>
        <end position="12"/>
    </location>
</feature>
<keyword evidence="3" id="KW-1185">Reference proteome</keyword>
<protein>
    <submittedName>
        <fullName evidence="2">Uncharacterized protein</fullName>
    </submittedName>
</protein>
<name>A0ABD3GT39_9MARC</name>
<evidence type="ECO:0000313" key="2">
    <source>
        <dbReference type="EMBL" id="KAL3681736.1"/>
    </source>
</evidence>
<accession>A0ABD3GT39</accession>
<dbReference type="AlphaFoldDB" id="A0ABD3GT39"/>